<name>A0A8E2ARI6_9APHY</name>
<proteinExistence type="predicted"/>
<evidence type="ECO:0000313" key="1">
    <source>
        <dbReference type="EMBL" id="OCH83895.1"/>
    </source>
</evidence>
<gene>
    <name evidence="1" type="ORF">OBBRIDRAFT_474317</name>
</gene>
<dbReference type="Gene3D" id="3.30.200.20">
    <property type="entry name" value="Phosphorylase Kinase, domain 1"/>
    <property type="match status" value="1"/>
</dbReference>
<sequence>MSRRADAAQDLLRSSIFVLQRLQDASNAISAVPCLGAVVGASLALLKTIEKVNGTRTSGRRLAQRATDLIQHIEQTVAKDPESLDVDLMENLSSLLETIEGIRSAIKTQHKHRFLSRLLRHASMSDALDDHTETLDRAWRSFDTCCLISIRQKMTRQTQYAQIQALYDDQQYRLFRMSDLHLREVRGHWHLNHLGFGEEWRGDWQGRTVAVRIVHDDSSMRDDLSTLVRSIPRVHHPYVAQVLGYSHPAFPQRFYVMEIGSVPLSRCLSTNDKRTRLCSWLDMMLGYEAARSATSSPKVISRQHHCLTERCLPNAGIDGDGKIVLTIEDLNSSSHECWLNSYDGDAREASVAPGVWFHDITIMNAAPSSMRYDRRLRRDTCGLGMHVVPWFGRFYDGSLALGDFGYETITRFGELEFVRLGNILELTDSQNSTGAIWELGSVVVNGVIELQPGIMRYMARCTHTYSEYQRTLSLKPEYHSEFWDCREEIAKRYNVATEDLEIVADIRVEARMVHVNQPSSSFQCFARRIPQIGNIPCGDSTSEDFTGRDLFFHVTVSDEALVYGNILSPWGYWSSDPRPCGGPWPELSIAGLALSQRRMSRYFRLPDLEADLVTRFQLREYG</sequence>
<dbReference type="CDD" id="cd21037">
    <property type="entry name" value="MLKL_NTD"/>
    <property type="match status" value="1"/>
</dbReference>
<dbReference type="OrthoDB" id="2795723at2759"/>
<protein>
    <submittedName>
        <fullName evidence="1">Uncharacterized protein</fullName>
    </submittedName>
</protein>
<dbReference type="InterPro" id="IPR036537">
    <property type="entry name" value="Adaptor_Cbl_N_dom_sf"/>
</dbReference>
<dbReference type="Gene3D" id="1.20.930.20">
    <property type="entry name" value="Adaptor protein Cbl, N-terminal domain"/>
    <property type="match status" value="1"/>
</dbReference>
<dbReference type="AlphaFoldDB" id="A0A8E2ARI6"/>
<dbReference type="EMBL" id="KV722772">
    <property type="protein sequence ID" value="OCH83895.1"/>
    <property type="molecule type" value="Genomic_DNA"/>
</dbReference>
<keyword evidence="2" id="KW-1185">Reference proteome</keyword>
<dbReference type="GO" id="GO:0007166">
    <property type="term" value="P:cell surface receptor signaling pathway"/>
    <property type="evidence" value="ECO:0007669"/>
    <property type="project" value="InterPro"/>
</dbReference>
<dbReference type="InterPro" id="IPR059179">
    <property type="entry name" value="MLKL-like_MCAfunc"/>
</dbReference>
<organism evidence="1 2">
    <name type="scientific">Obba rivulosa</name>
    <dbReference type="NCBI Taxonomy" id="1052685"/>
    <lineage>
        <taxon>Eukaryota</taxon>
        <taxon>Fungi</taxon>
        <taxon>Dikarya</taxon>
        <taxon>Basidiomycota</taxon>
        <taxon>Agaricomycotina</taxon>
        <taxon>Agaricomycetes</taxon>
        <taxon>Polyporales</taxon>
        <taxon>Gelatoporiaceae</taxon>
        <taxon>Obba</taxon>
    </lineage>
</organism>
<reference evidence="1 2" key="1">
    <citation type="submission" date="2016-07" db="EMBL/GenBank/DDBJ databases">
        <title>Draft genome of the white-rot fungus Obba rivulosa 3A-2.</title>
        <authorList>
            <consortium name="DOE Joint Genome Institute"/>
            <person name="Miettinen O."/>
            <person name="Riley R."/>
            <person name="Acob R."/>
            <person name="Barry K."/>
            <person name="Cullen D."/>
            <person name="De Vries R."/>
            <person name="Hainaut M."/>
            <person name="Hatakka A."/>
            <person name="Henrissat B."/>
            <person name="Hilden K."/>
            <person name="Kuo R."/>
            <person name="Labutti K."/>
            <person name="Lipzen A."/>
            <person name="Makela M.R."/>
            <person name="Sandor L."/>
            <person name="Spatafora J.W."/>
            <person name="Grigoriev I.V."/>
            <person name="Hibbett D.S."/>
        </authorList>
    </citation>
    <scope>NUCLEOTIDE SEQUENCE [LARGE SCALE GENOMIC DNA]</scope>
    <source>
        <strain evidence="1 2">3A-2</strain>
    </source>
</reference>
<evidence type="ECO:0000313" key="2">
    <source>
        <dbReference type="Proteomes" id="UP000250043"/>
    </source>
</evidence>
<accession>A0A8E2ARI6</accession>
<dbReference type="Proteomes" id="UP000250043">
    <property type="component" value="Unassembled WGS sequence"/>
</dbReference>